<dbReference type="InterPro" id="IPR001841">
    <property type="entry name" value="Znf_RING"/>
</dbReference>
<evidence type="ECO:0000259" key="1">
    <source>
        <dbReference type="PROSITE" id="PS50089"/>
    </source>
</evidence>
<sequence>MLNFNYLLENLMKCNCHPLYSYNQYVLKRFFEYALDDQTYLNSVLNGNTGLYKTKGYCPNHEKVLITACITSLSKSNNKIIYKKYYNDYLTIKTSFMGWRGRTDWFDFHKTVLSHFIWENDKETFNWTWSKITEYMKDFKKKYPAISDWRRRWYLQEITKLRLYIINVCITSEKINFLQWLFNNNIIKNTKSVDNLLIKFGYIFSETNCKISKATFTHTHEWKWLLHKSNNIEKIDSQKIIEVCMISNFDKNRLIALFEKRESTFFWDYFLKSNDKQITFLTCKKLCQLLSSPKYKIDFKNTKLKYNVVMKIFELHKTLTSSILKVLSNCTDKFNINVNEGSLIVISLILQNTELNEEKLSNVKHICDLFISNGCIKPTHSFRWDKFLDKISTDQLYWLYSLLGNRVDPIIDFSIIKRKVNISHSDSCPICLNDLNSKTNCTFPCGHSFHNNCIHNHIKSRATDLNGINSLVGTNMNATSRIENHSIYNCPMCRSKVNMNWINSVVT</sequence>
<dbReference type="Pfam" id="PF13639">
    <property type="entry name" value="zf-RING_2"/>
    <property type="match status" value="1"/>
</dbReference>
<dbReference type="EMBL" id="MN741020">
    <property type="protein sequence ID" value="QHU22966.1"/>
    <property type="molecule type" value="Genomic_DNA"/>
</dbReference>
<reference evidence="2" key="1">
    <citation type="journal article" date="2020" name="Nature">
        <title>Giant virus diversity and host interactions through global metagenomics.</title>
        <authorList>
            <person name="Schulz F."/>
            <person name="Roux S."/>
            <person name="Paez-Espino D."/>
            <person name="Jungbluth S."/>
            <person name="Walsh D.A."/>
            <person name="Denef V.J."/>
            <person name="McMahon K.D."/>
            <person name="Konstantinidis K.T."/>
            <person name="Eloe-Fadrosh E.A."/>
            <person name="Kyrpides N.C."/>
            <person name="Woyke T."/>
        </authorList>
    </citation>
    <scope>NUCLEOTIDE SEQUENCE</scope>
    <source>
        <strain evidence="2">GVMAG-S-ERX555907-63</strain>
    </source>
</reference>
<dbReference type="AlphaFoldDB" id="A0A6C0L0L4"/>
<evidence type="ECO:0000313" key="2">
    <source>
        <dbReference type="EMBL" id="QHU22966.1"/>
    </source>
</evidence>
<name>A0A6C0L0L4_9ZZZZ</name>
<dbReference type="Gene3D" id="3.30.40.10">
    <property type="entry name" value="Zinc/RING finger domain, C3HC4 (zinc finger)"/>
    <property type="match status" value="1"/>
</dbReference>
<accession>A0A6C0L0L4</accession>
<dbReference type="InterPro" id="IPR013083">
    <property type="entry name" value="Znf_RING/FYVE/PHD"/>
</dbReference>
<dbReference type="SUPFAM" id="SSF57850">
    <property type="entry name" value="RING/U-box"/>
    <property type="match status" value="1"/>
</dbReference>
<protein>
    <recommendedName>
        <fullName evidence="1">RING-type domain-containing protein</fullName>
    </recommendedName>
</protein>
<organism evidence="2">
    <name type="scientific">viral metagenome</name>
    <dbReference type="NCBI Taxonomy" id="1070528"/>
    <lineage>
        <taxon>unclassified sequences</taxon>
        <taxon>metagenomes</taxon>
        <taxon>organismal metagenomes</taxon>
    </lineage>
</organism>
<feature type="domain" description="RING-type" evidence="1">
    <location>
        <begin position="428"/>
        <end position="494"/>
    </location>
</feature>
<dbReference type="SMART" id="SM00184">
    <property type="entry name" value="RING"/>
    <property type="match status" value="1"/>
</dbReference>
<proteinExistence type="predicted"/>
<dbReference type="PROSITE" id="PS50089">
    <property type="entry name" value="ZF_RING_2"/>
    <property type="match status" value="1"/>
</dbReference>